<evidence type="ECO:0000313" key="6">
    <source>
        <dbReference type="Proteomes" id="UP000178089"/>
    </source>
</evidence>
<keyword evidence="1 3" id="KW-0597">Phosphoprotein</keyword>
<evidence type="ECO:0000256" key="1">
    <source>
        <dbReference type="ARBA" id="ARBA00022553"/>
    </source>
</evidence>
<organism evidence="5 6">
    <name type="scientific">Candidatus Taylorbacteria bacterium RIFCSPHIGHO2_12_FULL_45_16</name>
    <dbReference type="NCBI Taxonomy" id="1802315"/>
    <lineage>
        <taxon>Bacteria</taxon>
        <taxon>Candidatus Tayloriibacteriota</taxon>
    </lineage>
</organism>
<reference evidence="5 6" key="1">
    <citation type="journal article" date="2016" name="Nat. Commun.">
        <title>Thousands of microbial genomes shed light on interconnected biogeochemical processes in an aquifer system.</title>
        <authorList>
            <person name="Anantharaman K."/>
            <person name="Brown C.T."/>
            <person name="Hug L.A."/>
            <person name="Sharon I."/>
            <person name="Castelle C.J."/>
            <person name="Probst A.J."/>
            <person name="Thomas B.C."/>
            <person name="Singh A."/>
            <person name="Wilkins M.J."/>
            <person name="Karaoz U."/>
            <person name="Brodie E.L."/>
            <person name="Williams K.H."/>
            <person name="Hubbard S.S."/>
            <person name="Banfield J.F."/>
        </authorList>
    </citation>
    <scope>NUCLEOTIDE SEQUENCE [LARGE SCALE GENOMIC DNA]</scope>
</reference>
<dbReference type="PROSITE" id="PS50110">
    <property type="entry name" value="RESPONSE_REGULATORY"/>
    <property type="match status" value="1"/>
</dbReference>
<evidence type="ECO:0000313" key="5">
    <source>
        <dbReference type="EMBL" id="OHA29789.1"/>
    </source>
</evidence>
<dbReference type="AlphaFoldDB" id="A0A1G2N340"/>
<evidence type="ECO:0000259" key="4">
    <source>
        <dbReference type="PROSITE" id="PS50110"/>
    </source>
</evidence>
<dbReference type="CDD" id="cd17574">
    <property type="entry name" value="REC_OmpR"/>
    <property type="match status" value="1"/>
</dbReference>
<dbReference type="SMART" id="SM00448">
    <property type="entry name" value="REC"/>
    <property type="match status" value="1"/>
</dbReference>
<dbReference type="Pfam" id="PF00072">
    <property type="entry name" value="Response_reg"/>
    <property type="match status" value="1"/>
</dbReference>
<dbReference type="InterPro" id="IPR001789">
    <property type="entry name" value="Sig_transdc_resp-reg_receiver"/>
</dbReference>
<evidence type="ECO:0000256" key="2">
    <source>
        <dbReference type="ARBA" id="ARBA00023012"/>
    </source>
</evidence>
<keyword evidence="2" id="KW-0902">Two-component regulatory system</keyword>
<proteinExistence type="predicted"/>
<name>A0A1G2N340_9BACT</name>
<dbReference type="InterPro" id="IPR011006">
    <property type="entry name" value="CheY-like_superfamily"/>
</dbReference>
<accession>A0A1G2N340</accession>
<dbReference type="Gene3D" id="3.40.50.2300">
    <property type="match status" value="1"/>
</dbReference>
<dbReference type="Proteomes" id="UP000178089">
    <property type="component" value="Unassembled WGS sequence"/>
</dbReference>
<dbReference type="PANTHER" id="PTHR44591:SF14">
    <property type="entry name" value="PROTEIN PILG"/>
    <property type="match status" value="1"/>
</dbReference>
<comment type="caution">
    <text evidence="5">The sequence shown here is derived from an EMBL/GenBank/DDBJ whole genome shotgun (WGS) entry which is preliminary data.</text>
</comment>
<feature type="modified residue" description="4-aspartylphosphate" evidence="3">
    <location>
        <position position="61"/>
    </location>
</feature>
<dbReference type="InterPro" id="IPR050595">
    <property type="entry name" value="Bact_response_regulator"/>
</dbReference>
<dbReference type="PANTHER" id="PTHR44591">
    <property type="entry name" value="STRESS RESPONSE REGULATOR PROTEIN 1"/>
    <property type="match status" value="1"/>
</dbReference>
<sequence>MITKSPSFKKIAIEVIEDDLSLRAVLRDKFVLEGWNVTEARNGEEGLAIALRDRPDLIVLDIIMPVMDGMTMMRKLRQTNEWGKEVPIILLTNLSADKEEINQAIVRNEPAYYLVKSNWTISDLVDKVKERLSRQHQTVFVARDTA</sequence>
<protein>
    <recommendedName>
        <fullName evidence="4">Response regulatory domain-containing protein</fullName>
    </recommendedName>
</protein>
<dbReference type="STRING" id="1802315.A3F51_03655"/>
<dbReference type="SUPFAM" id="SSF52172">
    <property type="entry name" value="CheY-like"/>
    <property type="match status" value="1"/>
</dbReference>
<feature type="domain" description="Response regulatory" evidence="4">
    <location>
        <begin position="12"/>
        <end position="132"/>
    </location>
</feature>
<dbReference type="EMBL" id="MHRT01000001">
    <property type="protein sequence ID" value="OHA29789.1"/>
    <property type="molecule type" value="Genomic_DNA"/>
</dbReference>
<gene>
    <name evidence="5" type="ORF">A3F51_03655</name>
</gene>
<evidence type="ECO:0000256" key="3">
    <source>
        <dbReference type="PROSITE-ProRule" id="PRU00169"/>
    </source>
</evidence>
<dbReference type="GO" id="GO:0000160">
    <property type="term" value="P:phosphorelay signal transduction system"/>
    <property type="evidence" value="ECO:0007669"/>
    <property type="project" value="UniProtKB-KW"/>
</dbReference>